<sequence>MRTRGKRWYQYFWIFSIVYFSLGFVNILFAWLGMICFLTPLAFALVAGNKDYCNHYCDRGQLFQLLGSRLHLSARNELPMWLRSRRFRYGFLAFFLTMFANVMVVSYHAAAGVPLRETVTLFWLFDVPWGWAYSGDGAPWAAQFAFGFYSLMLTSAIIGILMMLRYRPRAWCVICPMGTMTQAICRAKASGTEEAAVLGSRCICSND</sequence>
<feature type="transmembrane region" description="Helical" evidence="1">
    <location>
        <begin position="89"/>
        <end position="110"/>
    </location>
</feature>
<dbReference type="AlphaFoldDB" id="A0A7G7VJ18"/>
<proteinExistence type="predicted"/>
<feature type="transmembrane region" description="Helical" evidence="1">
    <location>
        <begin position="140"/>
        <end position="164"/>
    </location>
</feature>
<dbReference type="Proteomes" id="UP000515480">
    <property type="component" value="Chromosome"/>
</dbReference>
<name>A0A7G7VJ18_9FIRM</name>
<keyword evidence="1" id="KW-0472">Membrane</keyword>
<organism evidence="3 4">
    <name type="scientific">Selenomonas timonae</name>
    <dbReference type="NCBI Taxonomy" id="2754044"/>
    <lineage>
        <taxon>Bacteria</taxon>
        <taxon>Bacillati</taxon>
        <taxon>Bacillota</taxon>
        <taxon>Negativicutes</taxon>
        <taxon>Selenomonadales</taxon>
        <taxon>Selenomonadaceae</taxon>
        <taxon>Selenomonas</taxon>
    </lineage>
</organism>
<keyword evidence="1" id="KW-1133">Transmembrane helix</keyword>
<evidence type="ECO:0000259" key="2">
    <source>
        <dbReference type="Pfam" id="PF12801"/>
    </source>
</evidence>
<feature type="domain" description="4Fe-4S ferredoxin-type" evidence="2">
    <location>
        <begin position="152"/>
        <end position="184"/>
    </location>
</feature>
<keyword evidence="4" id="KW-1185">Reference proteome</keyword>
<dbReference type="InterPro" id="IPR017896">
    <property type="entry name" value="4Fe4S_Fe-S-bd"/>
</dbReference>
<evidence type="ECO:0000256" key="1">
    <source>
        <dbReference type="SAM" id="Phobius"/>
    </source>
</evidence>
<feature type="transmembrane region" description="Helical" evidence="1">
    <location>
        <begin position="12"/>
        <end position="45"/>
    </location>
</feature>
<reference evidence="3 4" key="1">
    <citation type="submission" date="2020-07" db="EMBL/GenBank/DDBJ databases">
        <title>Complete genome and description of Selenomonas timonensis sp. nov., a new bacterium isolated from a gingivitis subject.</title>
        <authorList>
            <person name="Antezack A."/>
        </authorList>
    </citation>
    <scope>NUCLEOTIDE SEQUENCE [LARGE SCALE GENOMIC DNA]</scope>
    <source>
        <strain evidence="3 4">Marseille-Q3039</strain>
    </source>
</reference>
<keyword evidence="1" id="KW-0812">Transmembrane</keyword>
<evidence type="ECO:0000313" key="4">
    <source>
        <dbReference type="Proteomes" id="UP000515480"/>
    </source>
</evidence>
<dbReference type="Pfam" id="PF12801">
    <property type="entry name" value="Fer4_5"/>
    <property type="match status" value="2"/>
</dbReference>
<dbReference type="KEGG" id="stim:H1B31_09660"/>
<dbReference type="RefSeq" id="WP_185980166.1">
    <property type="nucleotide sequence ID" value="NZ_CP060204.1"/>
</dbReference>
<gene>
    <name evidence="3" type="ORF">H1B31_09660</name>
</gene>
<protein>
    <submittedName>
        <fullName evidence="3">4Fe-4S binding protein</fullName>
    </submittedName>
</protein>
<evidence type="ECO:0000313" key="3">
    <source>
        <dbReference type="EMBL" id="QNH54111.1"/>
    </source>
</evidence>
<dbReference type="EMBL" id="CP060204">
    <property type="protein sequence ID" value="QNH54111.1"/>
    <property type="molecule type" value="Genomic_DNA"/>
</dbReference>
<feature type="domain" description="4Fe-4S ferredoxin-type" evidence="2">
    <location>
        <begin position="29"/>
        <end position="68"/>
    </location>
</feature>
<accession>A0A7G7VJ18</accession>